<dbReference type="AlphaFoldDB" id="A0A3L8PT94"/>
<dbReference type="OrthoDB" id="941586at2"/>
<dbReference type="Pfam" id="PF04191">
    <property type="entry name" value="PEMT"/>
    <property type="match status" value="1"/>
</dbReference>
<comment type="caution">
    <text evidence="5">The sequence shown here is derived from an EMBL/GenBank/DDBJ whole genome shotgun (WGS) entry which is preliminary data.</text>
</comment>
<dbReference type="GO" id="GO:0012505">
    <property type="term" value="C:endomembrane system"/>
    <property type="evidence" value="ECO:0007669"/>
    <property type="project" value="UniProtKB-SubCell"/>
</dbReference>
<keyword evidence="5" id="KW-0489">Methyltransferase</keyword>
<evidence type="ECO:0000313" key="5">
    <source>
        <dbReference type="EMBL" id="RLV57212.1"/>
    </source>
</evidence>
<keyword evidence="6" id="KW-1185">Reference proteome</keyword>
<dbReference type="GO" id="GO:0032259">
    <property type="term" value="P:methylation"/>
    <property type="evidence" value="ECO:0007669"/>
    <property type="project" value="UniProtKB-KW"/>
</dbReference>
<dbReference type="Gene3D" id="1.20.120.1630">
    <property type="match status" value="1"/>
</dbReference>
<comment type="subcellular location">
    <subcellularLocation>
        <location evidence="1">Endomembrane system</location>
        <topology evidence="1">Multi-pass membrane protein</topology>
    </subcellularLocation>
</comment>
<evidence type="ECO:0000256" key="2">
    <source>
        <dbReference type="ARBA" id="ARBA00022692"/>
    </source>
</evidence>
<evidence type="ECO:0000256" key="4">
    <source>
        <dbReference type="ARBA" id="ARBA00023136"/>
    </source>
</evidence>
<sequence length="164" mass="17508">MTGSPELRWTHPIDRGELVSRPIPPAALAAGAGAVQAVMTRGRATTRGPRVLGAVIAAPSVYFLAGAVERFRRAGTTVDPRAGARASSLVTTGPNSRSRNPMYVAMAGLLLAHAAARRSAAAVLPAALFVAWVDRVQIPMEEAHLADRFGPEFEAYLRTVRRWI</sequence>
<keyword evidence="5" id="KW-0808">Transferase</keyword>
<organism evidence="5 6">
    <name type="scientific">Aeromicrobium phragmitis</name>
    <dbReference type="NCBI Taxonomy" id="2478914"/>
    <lineage>
        <taxon>Bacteria</taxon>
        <taxon>Bacillati</taxon>
        <taxon>Actinomycetota</taxon>
        <taxon>Actinomycetes</taxon>
        <taxon>Propionibacteriales</taxon>
        <taxon>Nocardioidaceae</taxon>
        <taxon>Aeromicrobium</taxon>
    </lineage>
</organism>
<dbReference type="GO" id="GO:0008168">
    <property type="term" value="F:methyltransferase activity"/>
    <property type="evidence" value="ECO:0007669"/>
    <property type="project" value="UniProtKB-KW"/>
</dbReference>
<keyword evidence="2" id="KW-0812">Transmembrane</keyword>
<keyword evidence="4" id="KW-0472">Membrane</keyword>
<protein>
    <submittedName>
        <fullName evidence="5">Isoprenylcysteine carboxylmethyltransferase family protein</fullName>
    </submittedName>
</protein>
<accession>A0A3L8PT94</accession>
<gene>
    <name evidence="5" type="ORF">D9V41_00730</name>
</gene>
<evidence type="ECO:0000313" key="6">
    <source>
        <dbReference type="Proteomes" id="UP000282515"/>
    </source>
</evidence>
<evidence type="ECO:0000256" key="1">
    <source>
        <dbReference type="ARBA" id="ARBA00004127"/>
    </source>
</evidence>
<dbReference type="Proteomes" id="UP000282515">
    <property type="component" value="Unassembled WGS sequence"/>
</dbReference>
<proteinExistence type="predicted"/>
<name>A0A3L8PT94_9ACTN</name>
<evidence type="ECO:0000256" key="3">
    <source>
        <dbReference type="ARBA" id="ARBA00022989"/>
    </source>
</evidence>
<dbReference type="InterPro" id="IPR007318">
    <property type="entry name" value="Phopholipid_MeTrfase"/>
</dbReference>
<keyword evidence="3" id="KW-1133">Transmembrane helix</keyword>
<reference evidence="5 6" key="1">
    <citation type="submission" date="2018-10" db="EMBL/GenBank/DDBJ databases">
        <title>Aeromicrobium sp. 9W16Y-2 whole genome shotgun sequence.</title>
        <authorList>
            <person name="Li F."/>
        </authorList>
    </citation>
    <scope>NUCLEOTIDE SEQUENCE [LARGE SCALE GENOMIC DNA]</scope>
    <source>
        <strain evidence="5 6">9W16Y-2</strain>
    </source>
</reference>
<dbReference type="EMBL" id="RDBF01000001">
    <property type="protein sequence ID" value="RLV57212.1"/>
    <property type="molecule type" value="Genomic_DNA"/>
</dbReference>